<proteinExistence type="predicted"/>
<evidence type="ECO:0000256" key="1">
    <source>
        <dbReference type="SAM" id="SignalP"/>
    </source>
</evidence>
<name>A0AAW4IUT7_9GAMM</name>
<evidence type="ECO:0000313" key="2">
    <source>
        <dbReference type="EMBL" id="MBO1516914.1"/>
    </source>
</evidence>
<accession>A0AAW4IUT7</accession>
<dbReference type="Proteomes" id="UP000664161">
    <property type="component" value="Unassembled WGS sequence"/>
</dbReference>
<dbReference type="Pfam" id="PF14903">
    <property type="entry name" value="WG_beta_rep"/>
    <property type="match status" value="2"/>
</dbReference>
<comment type="caution">
    <text evidence="2">The sequence shown here is derived from an EMBL/GenBank/DDBJ whole genome shotgun (WGS) entry which is preliminary data.</text>
</comment>
<dbReference type="EMBL" id="JAGBKN010000010">
    <property type="protein sequence ID" value="MBO1516914.1"/>
    <property type="molecule type" value="Genomic_DNA"/>
</dbReference>
<dbReference type="AlphaFoldDB" id="A0AAW4IUT7"/>
<gene>
    <name evidence="2" type="ORF">J3491_06150</name>
</gene>
<dbReference type="InterPro" id="IPR032774">
    <property type="entry name" value="WG_beta_rep"/>
</dbReference>
<sequence>MSATPTQANKDDRLSIKSMSLKTACASFMIAFGMLTSAHATISCAGYLPNSYFERIENNVKFAGKLTEQADGSQQLQDLNGNVILDSLTDAYIVMDTYLLAKQQGKHGVANAAGEIIVPFEYDEIHIEPDIATSFIVSLHTSDDASNTTKQGIINRHGNWIYPLADARIQHAHYDPDYDQDFFTITDDKGLTGLLDDRGYWAVMPQYDAINPLNTCTGDPLYMQVSSQDKTALIDQNNDVIIPLATNQHIELFNSYGEVPLFLRSTLVAGSTAEGMSEDIQDDIESAQIIDANGKLILSSDAPIKKLLYHQLYIYKQAGKIGLINDKGNVVLEPQFNSCRDDADEVWLEKQGKMLRLKHLINPE</sequence>
<reference evidence="2 3" key="1">
    <citation type="submission" date="2021-03" db="EMBL/GenBank/DDBJ databases">
        <authorList>
            <person name="Shang D.-D."/>
            <person name="Du Z.-J."/>
            <person name="Chen G.-J."/>
        </authorList>
    </citation>
    <scope>NUCLEOTIDE SEQUENCE [LARGE SCALE GENOMIC DNA]</scope>
    <source>
        <strain evidence="2 3">F2608</strain>
    </source>
</reference>
<feature type="chain" id="PRO_5043419624" evidence="1">
    <location>
        <begin position="41"/>
        <end position="364"/>
    </location>
</feature>
<evidence type="ECO:0000313" key="3">
    <source>
        <dbReference type="Proteomes" id="UP000664161"/>
    </source>
</evidence>
<dbReference type="RefSeq" id="WP_207969528.1">
    <property type="nucleotide sequence ID" value="NZ_JAGBKN010000010.1"/>
</dbReference>
<organism evidence="2 3">
    <name type="scientific">Psychrobacter halodurans</name>
    <dbReference type="NCBI Taxonomy" id="2818439"/>
    <lineage>
        <taxon>Bacteria</taxon>
        <taxon>Pseudomonadati</taxon>
        <taxon>Pseudomonadota</taxon>
        <taxon>Gammaproteobacteria</taxon>
        <taxon>Moraxellales</taxon>
        <taxon>Moraxellaceae</taxon>
        <taxon>Psychrobacter</taxon>
    </lineage>
</organism>
<protein>
    <submittedName>
        <fullName evidence="2">WG repeat-containing protein</fullName>
    </submittedName>
</protein>
<feature type="signal peptide" evidence="1">
    <location>
        <begin position="1"/>
        <end position="40"/>
    </location>
</feature>
<keyword evidence="3" id="KW-1185">Reference proteome</keyword>
<keyword evidence="1" id="KW-0732">Signal</keyword>